<organism evidence="1 2">
    <name type="scientific">Mucuna pruriens</name>
    <name type="common">Velvet bean</name>
    <name type="synonym">Dolichos pruriens</name>
    <dbReference type="NCBI Taxonomy" id="157652"/>
    <lineage>
        <taxon>Eukaryota</taxon>
        <taxon>Viridiplantae</taxon>
        <taxon>Streptophyta</taxon>
        <taxon>Embryophyta</taxon>
        <taxon>Tracheophyta</taxon>
        <taxon>Spermatophyta</taxon>
        <taxon>Magnoliopsida</taxon>
        <taxon>eudicotyledons</taxon>
        <taxon>Gunneridae</taxon>
        <taxon>Pentapetalae</taxon>
        <taxon>rosids</taxon>
        <taxon>fabids</taxon>
        <taxon>Fabales</taxon>
        <taxon>Fabaceae</taxon>
        <taxon>Papilionoideae</taxon>
        <taxon>50 kb inversion clade</taxon>
        <taxon>NPAAA clade</taxon>
        <taxon>indigoferoid/millettioid clade</taxon>
        <taxon>Phaseoleae</taxon>
        <taxon>Mucuna</taxon>
    </lineage>
</organism>
<evidence type="ECO:0008006" key="3">
    <source>
        <dbReference type="Google" id="ProtNLM"/>
    </source>
</evidence>
<sequence length="308" mass="35537">MFDPKLDRTLYRLRKTRSINVGSSSFISIPEFVNNDYNTNHSDLFESNSFDYKPNISNNQLYESEQMENNIGYVVPTMYPQLEPTQSYKLKSRLIHLLSKFHGLASEDPHKHLKEFHMVCSTMRSHGMLEDYIKMKVFPFSLGDMKCIFLEKFFSASKIETIRKESYGIRQHLGEILHEFNKLCATCPHHQISEQLLLQYFYEGLMMMGRNMIDDVSSGALVDKTPARTRHLISNMASNTSCHILSGERSWHNRQLEVGESADRVDITSEAARCRTASVERTSKSLWNMYLSGASNRYVPHIAGNRAQ</sequence>
<dbReference type="PANTHER" id="PTHR33223">
    <property type="entry name" value="CCHC-TYPE DOMAIN-CONTAINING PROTEIN"/>
    <property type="match status" value="1"/>
</dbReference>
<feature type="non-terminal residue" evidence="1">
    <location>
        <position position="308"/>
    </location>
</feature>
<keyword evidence="2" id="KW-1185">Reference proteome</keyword>
<dbReference type="Proteomes" id="UP000257109">
    <property type="component" value="Unassembled WGS sequence"/>
</dbReference>
<evidence type="ECO:0000313" key="2">
    <source>
        <dbReference type="Proteomes" id="UP000257109"/>
    </source>
</evidence>
<accession>A0A371FE97</accession>
<evidence type="ECO:0000313" key="1">
    <source>
        <dbReference type="EMBL" id="RDX76618.1"/>
    </source>
</evidence>
<comment type="caution">
    <text evidence="1">The sequence shown here is derived from an EMBL/GenBank/DDBJ whole genome shotgun (WGS) entry which is preliminary data.</text>
</comment>
<protein>
    <recommendedName>
        <fullName evidence="3">Retrotransposon gag domain-containing protein</fullName>
    </recommendedName>
</protein>
<proteinExistence type="predicted"/>
<dbReference type="AlphaFoldDB" id="A0A371FE97"/>
<dbReference type="EMBL" id="QJKJ01009440">
    <property type="protein sequence ID" value="RDX76618.1"/>
    <property type="molecule type" value="Genomic_DNA"/>
</dbReference>
<name>A0A371FE97_MUCPR</name>
<dbReference type="PANTHER" id="PTHR33223:SF3">
    <property type="match status" value="1"/>
</dbReference>
<gene>
    <name evidence="1" type="ORF">CR513_43374</name>
</gene>
<reference evidence="1" key="1">
    <citation type="submission" date="2018-05" db="EMBL/GenBank/DDBJ databases">
        <title>Draft genome of Mucuna pruriens seed.</title>
        <authorList>
            <person name="Nnadi N.E."/>
            <person name="Vos R."/>
            <person name="Hasami M.H."/>
            <person name="Devisetty U.K."/>
            <person name="Aguiy J.C."/>
        </authorList>
    </citation>
    <scope>NUCLEOTIDE SEQUENCE [LARGE SCALE GENOMIC DNA]</scope>
    <source>
        <strain evidence="1">JCA_2017</strain>
    </source>
</reference>